<dbReference type="OrthoDB" id="9132369at2"/>
<sequence length="216" mass="23435">MAQTVGDIISRAKRILQERGQGVRWTDSELIGWLNEAYVAVAVQRPDAHARVGMIDLQAGARQTLPADGLRLMEVLSGESGRAIRETSRRTLATMRPNWQAEEADSEFEFYLHDDLHPAVFWVYPPALAGARVEASYVATPAQHNTASLSAVEASAISVSDRYATALLDFVLYRAFAKDAEAQANQARSQGHYQAFAAAMGGKVQGDTLIGGTDDA</sequence>
<proteinExistence type="predicted"/>
<gene>
    <name evidence="1" type="ORF">HPA02_08350</name>
</gene>
<comment type="caution">
    <text evidence="1">The sequence shown here is derived from an EMBL/GenBank/DDBJ whole genome shotgun (WGS) entry which is preliminary data.</text>
</comment>
<organism evidence="1 2">
    <name type="scientific">Bisbaumannia pacifica</name>
    <dbReference type="NCBI Taxonomy" id="77098"/>
    <lineage>
        <taxon>Bacteria</taxon>
        <taxon>Pseudomonadati</taxon>
        <taxon>Pseudomonadota</taxon>
        <taxon>Gammaproteobacteria</taxon>
        <taxon>Oceanospirillales</taxon>
        <taxon>Halomonadaceae</taxon>
        <taxon>Bisbaumannia</taxon>
    </lineage>
</organism>
<dbReference type="Pfam" id="PF24175">
    <property type="entry name" value="SU10_adaptor"/>
    <property type="match status" value="1"/>
</dbReference>
<reference evidence="1 2" key="1">
    <citation type="submission" date="2019-07" db="EMBL/GenBank/DDBJ databases">
        <title>Whole genome shotgun sequence of Halomonas pacifica NBRC 102220.</title>
        <authorList>
            <person name="Hosoyama A."/>
            <person name="Uohara A."/>
            <person name="Ohji S."/>
            <person name="Ichikawa N."/>
        </authorList>
    </citation>
    <scope>NUCLEOTIDE SEQUENCE [LARGE SCALE GENOMIC DNA]</scope>
    <source>
        <strain evidence="1 2">NBRC 102220</strain>
    </source>
</reference>
<dbReference type="RefSeq" id="WP_146801829.1">
    <property type="nucleotide sequence ID" value="NZ_BJUK01000007.1"/>
</dbReference>
<protein>
    <submittedName>
        <fullName evidence="1">Uncharacterized protein</fullName>
    </submittedName>
</protein>
<evidence type="ECO:0000313" key="1">
    <source>
        <dbReference type="EMBL" id="GEK46552.1"/>
    </source>
</evidence>
<dbReference type="Proteomes" id="UP000321275">
    <property type="component" value="Unassembled WGS sequence"/>
</dbReference>
<accession>A0A510X546</accession>
<evidence type="ECO:0000313" key="2">
    <source>
        <dbReference type="Proteomes" id="UP000321275"/>
    </source>
</evidence>
<name>A0A510X546_9GAMM</name>
<keyword evidence="2" id="KW-1185">Reference proteome</keyword>
<dbReference type="InterPro" id="IPR056209">
    <property type="entry name" value="SU10_adaptor"/>
</dbReference>
<dbReference type="EMBL" id="BJUK01000007">
    <property type="protein sequence ID" value="GEK46552.1"/>
    <property type="molecule type" value="Genomic_DNA"/>
</dbReference>
<dbReference type="AlphaFoldDB" id="A0A510X546"/>